<organism evidence="2 3">
    <name type="scientific">Polaribacter cellanae</name>
    <dbReference type="NCBI Taxonomy" id="2818493"/>
    <lineage>
        <taxon>Bacteria</taxon>
        <taxon>Pseudomonadati</taxon>
        <taxon>Bacteroidota</taxon>
        <taxon>Flavobacteriia</taxon>
        <taxon>Flavobacteriales</taxon>
        <taxon>Flavobacteriaceae</taxon>
    </lineage>
</organism>
<evidence type="ECO:0000313" key="2">
    <source>
        <dbReference type="EMBL" id="QTE21568.1"/>
    </source>
</evidence>
<feature type="transmembrane region" description="Helical" evidence="1">
    <location>
        <begin position="5"/>
        <end position="22"/>
    </location>
</feature>
<dbReference type="EMBL" id="CP071869">
    <property type="protein sequence ID" value="QTE21568.1"/>
    <property type="molecule type" value="Genomic_DNA"/>
</dbReference>
<evidence type="ECO:0000256" key="1">
    <source>
        <dbReference type="SAM" id="Phobius"/>
    </source>
</evidence>
<dbReference type="AlphaFoldDB" id="A0A975H632"/>
<protein>
    <submittedName>
        <fullName evidence="2">Uncharacterized protein</fullName>
    </submittedName>
</protein>
<dbReference type="Proteomes" id="UP000663920">
    <property type="component" value="Chromosome"/>
</dbReference>
<sequence length="134" mass="15681">MNKDIFRYILVFVGLFLIGYYTHLKILDLQGLKLQFSLEKVYLFHTFFSALISINLRFVSTVNKLFPQLGFIYLGTLVVKLILFAIFFYNPLFTVDSFSFAEKISLFIPLFIFLLTEAIFVVKILNQKDSKIIQ</sequence>
<evidence type="ECO:0000313" key="3">
    <source>
        <dbReference type="Proteomes" id="UP000663920"/>
    </source>
</evidence>
<feature type="transmembrane region" description="Helical" evidence="1">
    <location>
        <begin position="71"/>
        <end position="92"/>
    </location>
</feature>
<keyword evidence="3" id="KW-1185">Reference proteome</keyword>
<gene>
    <name evidence="2" type="ORF">J3359_12135</name>
</gene>
<name>A0A975H632_9FLAO</name>
<feature type="transmembrane region" description="Helical" evidence="1">
    <location>
        <begin position="42"/>
        <end position="59"/>
    </location>
</feature>
<keyword evidence="1" id="KW-0472">Membrane</keyword>
<keyword evidence="1" id="KW-1133">Transmembrane helix</keyword>
<keyword evidence="1" id="KW-0812">Transmembrane</keyword>
<dbReference type="InterPro" id="IPR046166">
    <property type="entry name" value="DUF6168"/>
</dbReference>
<dbReference type="RefSeq" id="WP_208077123.1">
    <property type="nucleotide sequence ID" value="NZ_CP071869.1"/>
</dbReference>
<accession>A0A975H632</accession>
<dbReference type="KEGG" id="pcea:J3359_12135"/>
<dbReference type="Pfam" id="PF19665">
    <property type="entry name" value="DUF6168"/>
    <property type="match status" value="1"/>
</dbReference>
<proteinExistence type="predicted"/>
<feature type="transmembrane region" description="Helical" evidence="1">
    <location>
        <begin position="104"/>
        <end position="125"/>
    </location>
</feature>
<reference evidence="2 3" key="1">
    <citation type="submission" date="2021-03" db="EMBL/GenBank/DDBJ databases">
        <title>Complete genome of Polaribacter_sp.SM13.</title>
        <authorList>
            <person name="Jeong S.W."/>
            <person name="Bae J.W."/>
        </authorList>
    </citation>
    <scope>NUCLEOTIDE SEQUENCE [LARGE SCALE GENOMIC DNA]</scope>
    <source>
        <strain evidence="2 3">SM13</strain>
    </source>
</reference>